<dbReference type="HOGENOM" id="CLU_2817817_0_0_1"/>
<evidence type="ECO:0000313" key="2">
    <source>
        <dbReference type="EnsemblProtists" id="EOD04440"/>
    </source>
</evidence>
<name>A0A0D3HZK5_EMIH1</name>
<dbReference type="RefSeq" id="XP_005756869.1">
    <property type="nucleotide sequence ID" value="XM_005756812.1"/>
</dbReference>
<dbReference type="KEGG" id="ehx:EMIHUDRAFT_317372"/>
<organism evidence="2 3">
    <name type="scientific">Emiliania huxleyi (strain CCMP1516)</name>
    <dbReference type="NCBI Taxonomy" id="280463"/>
    <lineage>
        <taxon>Eukaryota</taxon>
        <taxon>Haptista</taxon>
        <taxon>Haptophyta</taxon>
        <taxon>Prymnesiophyceae</taxon>
        <taxon>Isochrysidales</taxon>
        <taxon>Noelaerhabdaceae</taxon>
        <taxon>Emiliania</taxon>
    </lineage>
</organism>
<sequence length="67" mass="7009">MLLKYVPLFELSDAFPREAILERAAASGILVHELAGGKLVLKGRRRSDSASLPPGAAVPVKVGSAPN</sequence>
<dbReference type="Proteomes" id="UP000013827">
    <property type="component" value="Unassembled WGS sequence"/>
</dbReference>
<evidence type="ECO:0000313" key="3">
    <source>
        <dbReference type="Proteomes" id="UP000013827"/>
    </source>
</evidence>
<dbReference type="EnsemblProtists" id="EOD04440">
    <property type="protein sequence ID" value="EOD04440"/>
    <property type="gene ID" value="EMIHUDRAFT_317372"/>
</dbReference>
<feature type="region of interest" description="Disordered" evidence="1">
    <location>
        <begin position="45"/>
        <end position="67"/>
    </location>
</feature>
<evidence type="ECO:0000256" key="1">
    <source>
        <dbReference type="SAM" id="MobiDB-lite"/>
    </source>
</evidence>
<protein>
    <submittedName>
        <fullName evidence="2">Uncharacterized protein</fullName>
    </submittedName>
</protein>
<reference evidence="2" key="2">
    <citation type="submission" date="2024-10" db="UniProtKB">
        <authorList>
            <consortium name="EnsemblProtists"/>
        </authorList>
    </citation>
    <scope>IDENTIFICATION</scope>
</reference>
<proteinExistence type="predicted"/>
<reference evidence="3" key="1">
    <citation type="journal article" date="2013" name="Nature">
        <title>Pan genome of the phytoplankton Emiliania underpins its global distribution.</title>
        <authorList>
            <person name="Read B.A."/>
            <person name="Kegel J."/>
            <person name="Klute M.J."/>
            <person name="Kuo A."/>
            <person name="Lefebvre S.C."/>
            <person name="Maumus F."/>
            <person name="Mayer C."/>
            <person name="Miller J."/>
            <person name="Monier A."/>
            <person name="Salamov A."/>
            <person name="Young J."/>
            <person name="Aguilar M."/>
            <person name="Claverie J.M."/>
            <person name="Frickenhaus S."/>
            <person name="Gonzalez K."/>
            <person name="Herman E.K."/>
            <person name="Lin Y.C."/>
            <person name="Napier J."/>
            <person name="Ogata H."/>
            <person name="Sarno A.F."/>
            <person name="Shmutz J."/>
            <person name="Schroeder D."/>
            <person name="de Vargas C."/>
            <person name="Verret F."/>
            <person name="von Dassow P."/>
            <person name="Valentin K."/>
            <person name="Van de Peer Y."/>
            <person name="Wheeler G."/>
            <person name="Dacks J.B."/>
            <person name="Delwiche C.F."/>
            <person name="Dyhrman S.T."/>
            <person name="Glockner G."/>
            <person name="John U."/>
            <person name="Richards T."/>
            <person name="Worden A.Z."/>
            <person name="Zhang X."/>
            <person name="Grigoriev I.V."/>
            <person name="Allen A.E."/>
            <person name="Bidle K."/>
            <person name="Borodovsky M."/>
            <person name="Bowler C."/>
            <person name="Brownlee C."/>
            <person name="Cock J.M."/>
            <person name="Elias M."/>
            <person name="Gladyshev V.N."/>
            <person name="Groth M."/>
            <person name="Guda C."/>
            <person name="Hadaegh A."/>
            <person name="Iglesias-Rodriguez M.D."/>
            <person name="Jenkins J."/>
            <person name="Jones B.M."/>
            <person name="Lawson T."/>
            <person name="Leese F."/>
            <person name="Lindquist E."/>
            <person name="Lobanov A."/>
            <person name="Lomsadze A."/>
            <person name="Malik S.B."/>
            <person name="Marsh M.E."/>
            <person name="Mackinder L."/>
            <person name="Mock T."/>
            <person name="Mueller-Roeber B."/>
            <person name="Pagarete A."/>
            <person name="Parker M."/>
            <person name="Probert I."/>
            <person name="Quesneville H."/>
            <person name="Raines C."/>
            <person name="Rensing S.A."/>
            <person name="Riano-Pachon D.M."/>
            <person name="Richier S."/>
            <person name="Rokitta S."/>
            <person name="Shiraiwa Y."/>
            <person name="Soanes D.M."/>
            <person name="van der Giezen M."/>
            <person name="Wahlund T.M."/>
            <person name="Williams B."/>
            <person name="Wilson W."/>
            <person name="Wolfe G."/>
            <person name="Wurch L.L."/>
        </authorList>
    </citation>
    <scope>NUCLEOTIDE SEQUENCE</scope>
</reference>
<dbReference type="GeneID" id="17250592"/>
<dbReference type="AlphaFoldDB" id="A0A0D3HZK5"/>
<dbReference type="PaxDb" id="2903-EOD04440"/>
<keyword evidence="3" id="KW-1185">Reference proteome</keyword>
<accession>A0A0D3HZK5</accession>